<keyword evidence="2" id="KW-0805">Transcription regulation</keyword>
<organism evidence="7 8">
    <name type="scientific">Artemisia annua</name>
    <name type="common">Sweet wormwood</name>
    <dbReference type="NCBI Taxonomy" id="35608"/>
    <lineage>
        <taxon>Eukaryota</taxon>
        <taxon>Viridiplantae</taxon>
        <taxon>Streptophyta</taxon>
        <taxon>Embryophyta</taxon>
        <taxon>Tracheophyta</taxon>
        <taxon>Spermatophyta</taxon>
        <taxon>Magnoliopsida</taxon>
        <taxon>eudicotyledons</taxon>
        <taxon>Gunneridae</taxon>
        <taxon>Pentapetalae</taxon>
        <taxon>asterids</taxon>
        <taxon>campanulids</taxon>
        <taxon>Asterales</taxon>
        <taxon>Asteraceae</taxon>
        <taxon>Asteroideae</taxon>
        <taxon>Anthemideae</taxon>
        <taxon>Artemisiinae</taxon>
        <taxon>Artemisia</taxon>
    </lineage>
</organism>
<evidence type="ECO:0000313" key="8">
    <source>
        <dbReference type="Proteomes" id="UP000245207"/>
    </source>
</evidence>
<evidence type="ECO:0000256" key="1">
    <source>
        <dbReference type="ARBA" id="ARBA00004123"/>
    </source>
</evidence>
<dbReference type="PANTHER" id="PTHR46338:SF13">
    <property type="entry name" value="TRANSCRIPTION INITIATION FACTOR TFIID SUBUNIT 8-LIKE"/>
    <property type="match status" value="1"/>
</dbReference>
<feature type="domain" description="Bromodomain associated" evidence="6">
    <location>
        <begin position="24"/>
        <end position="100"/>
    </location>
</feature>
<proteinExistence type="predicted"/>
<dbReference type="InterPro" id="IPR009072">
    <property type="entry name" value="Histone-fold"/>
</dbReference>
<accession>A0A2U1N7P4</accession>
<dbReference type="AlphaFoldDB" id="A0A2U1N7P4"/>
<dbReference type="PANTHER" id="PTHR46338">
    <property type="entry name" value="TRANSCRIPTION INITIATION FACTOR TFIID SUBUNIT 8"/>
    <property type="match status" value="1"/>
</dbReference>
<feature type="compositionally biased region" description="Low complexity" evidence="5">
    <location>
        <begin position="9"/>
        <end position="21"/>
    </location>
</feature>
<dbReference type="InterPro" id="IPR006565">
    <property type="entry name" value="BTP"/>
</dbReference>
<gene>
    <name evidence="7" type="ORF">CTI12_AA296250</name>
</gene>
<name>A0A2U1N7P4_ARTAN</name>
<evidence type="ECO:0000256" key="2">
    <source>
        <dbReference type="ARBA" id="ARBA00023015"/>
    </source>
</evidence>
<dbReference type="STRING" id="35608.A0A2U1N7P4"/>
<dbReference type="Gene3D" id="1.10.20.10">
    <property type="entry name" value="Histone, subunit A"/>
    <property type="match status" value="1"/>
</dbReference>
<evidence type="ECO:0000259" key="6">
    <source>
        <dbReference type="SMART" id="SM00576"/>
    </source>
</evidence>
<comment type="subcellular location">
    <subcellularLocation>
        <location evidence="1">Nucleus</location>
    </subcellularLocation>
</comment>
<dbReference type="GO" id="GO:0005669">
    <property type="term" value="C:transcription factor TFIID complex"/>
    <property type="evidence" value="ECO:0007669"/>
    <property type="project" value="InterPro"/>
</dbReference>
<feature type="region of interest" description="Disordered" evidence="5">
    <location>
        <begin position="1"/>
        <end position="21"/>
    </location>
</feature>
<comment type="caution">
    <text evidence="7">The sequence shown here is derived from an EMBL/GenBank/DDBJ whole genome shotgun (WGS) entry which is preliminary data.</text>
</comment>
<dbReference type="InterPro" id="IPR037818">
    <property type="entry name" value="TAF8"/>
</dbReference>
<evidence type="ECO:0000256" key="4">
    <source>
        <dbReference type="ARBA" id="ARBA00023242"/>
    </source>
</evidence>
<keyword evidence="4" id="KW-0539">Nucleus</keyword>
<dbReference type="GO" id="GO:0046982">
    <property type="term" value="F:protein heterodimerization activity"/>
    <property type="evidence" value="ECO:0007669"/>
    <property type="project" value="InterPro"/>
</dbReference>
<reference evidence="7 8" key="1">
    <citation type="journal article" date="2018" name="Mol. Plant">
        <title>The genome of Artemisia annua provides insight into the evolution of Asteraceae family and artemisinin biosynthesis.</title>
        <authorList>
            <person name="Shen Q."/>
            <person name="Zhang L."/>
            <person name="Liao Z."/>
            <person name="Wang S."/>
            <person name="Yan T."/>
            <person name="Shi P."/>
            <person name="Liu M."/>
            <person name="Fu X."/>
            <person name="Pan Q."/>
            <person name="Wang Y."/>
            <person name="Lv Z."/>
            <person name="Lu X."/>
            <person name="Zhang F."/>
            <person name="Jiang W."/>
            <person name="Ma Y."/>
            <person name="Chen M."/>
            <person name="Hao X."/>
            <person name="Li L."/>
            <person name="Tang Y."/>
            <person name="Lv G."/>
            <person name="Zhou Y."/>
            <person name="Sun X."/>
            <person name="Brodelius P.E."/>
            <person name="Rose J.K.C."/>
            <person name="Tang K."/>
        </authorList>
    </citation>
    <scope>NUCLEOTIDE SEQUENCE [LARGE SCALE GENOMIC DNA]</scope>
    <source>
        <strain evidence="8">cv. Huhao1</strain>
        <tissue evidence="7">Leaf</tissue>
    </source>
</reference>
<dbReference type="SMART" id="SM00576">
    <property type="entry name" value="BTP"/>
    <property type="match status" value="1"/>
</dbReference>
<evidence type="ECO:0000256" key="3">
    <source>
        <dbReference type="ARBA" id="ARBA00023163"/>
    </source>
</evidence>
<dbReference type="Proteomes" id="UP000245207">
    <property type="component" value="Unassembled WGS sequence"/>
</dbReference>
<keyword evidence="8" id="KW-1185">Reference proteome</keyword>
<evidence type="ECO:0000256" key="5">
    <source>
        <dbReference type="SAM" id="MobiDB-lite"/>
    </source>
</evidence>
<sequence length="415" mass="46006">MKKKKNKTKPSSSSSNQINGSDSSTFHVSIATTAVAQICHSVGYKATQTTALQTLTNITVRYLTSLATSAANSAVSTGRTECNLYDVIRALDDVHADVGFEGNSAVRKRLSSLRDSEMLKDVMRFVHWSREMPFAKPLPRGRQADFPKESYCGEKEMVTSPYGESNGNEKLNHVGKKSYCGEKEVFTVVNEGKSGGEKEKEVPRGKQMVTSLCENEKLSSVGKKDCCGEKEVFTVVNEGEKEKKVTRGKQIVTSLYGESNGNEELNDVRKKSYCGEKEVFTEVNEGKSEGEKEKKVPRGKQMVEKSGMCHVPKWLPEFPRKSECGEKVEVSELPVVRKKVRFEIGGKSRRGKEVINLNFGVDLRSGVCKGGKRILCQIYEEEDGKKKYVNDGGKKIGKAFKGRKRFFGSVVGRDG</sequence>
<dbReference type="Pfam" id="PF07524">
    <property type="entry name" value="Bromo_TP"/>
    <property type="match status" value="1"/>
</dbReference>
<dbReference type="EMBL" id="PKPP01003427">
    <property type="protein sequence ID" value="PWA69503.1"/>
    <property type="molecule type" value="Genomic_DNA"/>
</dbReference>
<evidence type="ECO:0000313" key="7">
    <source>
        <dbReference type="EMBL" id="PWA69503.1"/>
    </source>
</evidence>
<keyword evidence="3" id="KW-0804">Transcription</keyword>
<dbReference type="OrthoDB" id="436852at2759"/>
<protein>
    <submittedName>
        <fullName evidence="7">Bromodomain associated domain, Histone-fold protein</fullName>
    </submittedName>
</protein>